<feature type="compositionally biased region" description="Polar residues" evidence="9">
    <location>
        <begin position="119"/>
        <end position="132"/>
    </location>
</feature>
<dbReference type="GO" id="GO:0051123">
    <property type="term" value="P:RNA polymerase II preinitiation complex assembly"/>
    <property type="evidence" value="ECO:0007669"/>
    <property type="project" value="TreeGrafter"/>
</dbReference>
<dbReference type="Gene3D" id="1.10.1100.10">
    <property type="entry name" value="TAFII-230 TBP-binding domain"/>
    <property type="match status" value="1"/>
</dbReference>
<dbReference type="InterPro" id="IPR001487">
    <property type="entry name" value="Bromodomain"/>
</dbReference>
<keyword evidence="4 8" id="KW-0103">Bromodomain</keyword>
<dbReference type="SUPFAM" id="SSF47370">
    <property type="entry name" value="Bromodomain"/>
    <property type="match status" value="2"/>
</dbReference>
<evidence type="ECO:0000256" key="5">
    <source>
        <dbReference type="ARBA" id="ARBA00023163"/>
    </source>
</evidence>
<comment type="caution">
    <text evidence="11">The sequence shown here is derived from an EMBL/GenBank/DDBJ whole genome shotgun (WGS) entry which is preliminary data.</text>
</comment>
<dbReference type="Pfam" id="PF00439">
    <property type="entry name" value="Bromodomain"/>
    <property type="match status" value="2"/>
</dbReference>
<organism evidence="11 12">
    <name type="scientific">Pomacea canaliculata</name>
    <name type="common">Golden apple snail</name>
    <dbReference type="NCBI Taxonomy" id="400727"/>
    <lineage>
        <taxon>Eukaryota</taxon>
        <taxon>Metazoa</taxon>
        <taxon>Spiralia</taxon>
        <taxon>Lophotrochozoa</taxon>
        <taxon>Mollusca</taxon>
        <taxon>Gastropoda</taxon>
        <taxon>Caenogastropoda</taxon>
        <taxon>Architaenioglossa</taxon>
        <taxon>Ampullarioidea</taxon>
        <taxon>Ampullariidae</taxon>
        <taxon>Pomacea</taxon>
    </lineage>
</organism>
<protein>
    <recommendedName>
        <fullName evidence="7">Transcription initiation factor TFIID subunit 1</fullName>
    </recommendedName>
</protein>
<dbReference type="InterPro" id="IPR040240">
    <property type="entry name" value="TAF1"/>
</dbReference>
<feature type="domain" description="Bromo" evidence="10">
    <location>
        <begin position="1445"/>
        <end position="1515"/>
    </location>
</feature>
<keyword evidence="6" id="KW-0539">Nucleus</keyword>
<feature type="region of interest" description="Disordered" evidence="9">
    <location>
        <begin position="1089"/>
        <end position="1111"/>
    </location>
</feature>
<dbReference type="PANTHER" id="PTHR13900">
    <property type="entry name" value="TRANSCRIPTION INITIATION FACTOR TFIID"/>
    <property type="match status" value="1"/>
</dbReference>
<dbReference type="GO" id="GO:0017025">
    <property type="term" value="F:TBP-class protein binding"/>
    <property type="evidence" value="ECO:0007669"/>
    <property type="project" value="InterPro"/>
</dbReference>
<comment type="subcellular location">
    <subcellularLocation>
        <location evidence="1">Nucleus</location>
    </subcellularLocation>
</comment>
<dbReference type="InterPro" id="IPR018359">
    <property type="entry name" value="Bromodomain_CS"/>
</dbReference>
<keyword evidence="3" id="KW-0805">Transcription regulation</keyword>
<dbReference type="SMART" id="SM00297">
    <property type="entry name" value="BROMO"/>
    <property type="match status" value="2"/>
</dbReference>
<dbReference type="SUPFAM" id="SSF47055">
    <property type="entry name" value="TAF(II)230 TBP-binding fragment"/>
    <property type="match status" value="1"/>
</dbReference>
<keyword evidence="5" id="KW-0804">Transcription</keyword>
<dbReference type="Pfam" id="PF09247">
    <property type="entry name" value="TBP-binding"/>
    <property type="match status" value="1"/>
</dbReference>
<dbReference type="GO" id="GO:0005669">
    <property type="term" value="C:transcription factor TFIID complex"/>
    <property type="evidence" value="ECO:0007669"/>
    <property type="project" value="InterPro"/>
</dbReference>
<gene>
    <name evidence="11" type="ORF">C0Q70_05490</name>
</gene>
<accession>A0A2T7PLE5</accession>
<dbReference type="PRINTS" id="PR00503">
    <property type="entry name" value="BROMODOMAIN"/>
</dbReference>
<feature type="region of interest" description="Disordered" evidence="9">
    <location>
        <begin position="1183"/>
        <end position="1202"/>
    </location>
</feature>
<proteinExistence type="inferred from homology"/>
<evidence type="ECO:0000256" key="3">
    <source>
        <dbReference type="ARBA" id="ARBA00023015"/>
    </source>
</evidence>
<name>A0A2T7PLE5_POMCA</name>
<dbReference type="CDD" id="cd05511">
    <property type="entry name" value="Bromo_TFIID"/>
    <property type="match status" value="1"/>
</dbReference>
<dbReference type="Pfam" id="PF15288">
    <property type="entry name" value="zf-CCHC_6"/>
    <property type="match status" value="1"/>
</dbReference>
<feature type="region of interest" description="Disordered" evidence="9">
    <location>
        <begin position="113"/>
        <end position="132"/>
    </location>
</feature>
<evidence type="ECO:0000256" key="6">
    <source>
        <dbReference type="ARBA" id="ARBA00023242"/>
    </source>
</evidence>
<dbReference type="InterPro" id="IPR009067">
    <property type="entry name" value="TAF_II_230-bd"/>
</dbReference>
<feature type="compositionally biased region" description="Basic and acidic residues" evidence="9">
    <location>
        <begin position="1089"/>
        <end position="1098"/>
    </location>
</feature>
<dbReference type="Pfam" id="PF12157">
    <property type="entry name" value="DUF3591"/>
    <property type="match status" value="1"/>
</dbReference>
<dbReference type="GO" id="GO:0004402">
    <property type="term" value="F:histone acetyltransferase activity"/>
    <property type="evidence" value="ECO:0007669"/>
    <property type="project" value="InterPro"/>
</dbReference>
<dbReference type="PROSITE" id="PS50014">
    <property type="entry name" value="BROMODOMAIN_2"/>
    <property type="match status" value="2"/>
</dbReference>
<evidence type="ECO:0000256" key="7">
    <source>
        <dbReference type="ARBA" id="ARBA00040102"/>
    </source>
</evidence>
<evidence type="ECO:0000256" key="9">
    <source>
        <dbReference type="SAM" id="MobiDB-lite"/>
    </source>
</evidence>
<evidence type="ECO:0000313" key="12">
    <source>
        <dbReference type="Proteomes" id="UP000245119"/>
    </source>
</evidence>
<dbReference type="PANTHER" id="PTHR13900:SF0">
    <property type="entry name" value="TRANSCRIPTION INITIATION FACTOR TFIID SUBUNIT 1"/>
    <property type="match status" value="1"/>
</dbReference>
<evidence type="ECO:0000256" key="4">
    <source>
        <dbReference type="ARBA" id="ARBA00023117"/>
    </source>
</evidence>
<dbReference type="InterPro" id="IPR036427">
    <property type="entry name" value="Bromodomain-like_sf"/>
</dbReference>
<dbReference type="InterPro" id="IPR041670">
    <property type="entry name" value="Znf-CCHC_6"/>
</dbReference>
<dbReference type="Gene3D" id="1.20.920.10">
    <property type="entry name" value="Bromodomain-like"/>
    <property type="match status" value="2"/>
</dbReference>
<comment type="similarity">
    <text evidence="2">Belongs to the TAF1 family.</text>
</comment>
<dbReference type="InterPro" id="IPR036741">
    <property type="entry name" value="TAFII-230_TBP-bd_sf"/>
</dbReference>
<dbReference type="STRING" id="400727.A0A2T7PLE5"/>
<dbReference type="GO" id="GO:0016251">
    <property type="term" value="F:RNA polymerase II general transcription initiation factor activity"/>
    <property type="evidence" value="ECO:0007669"/>
    <property type="project" value="InterPro"/>
</dbReference>
<evidence type="ECO:0000256" key="1">
    <source>
        <dbReference type="ARBA" id="ARBA00004123"/>
    </source>
</evidence>
<evidence type="ECO:0000259" key="10">
    <source>
        <dbReference type="PROSITE" id="PS50014"/>
    </source>
</evidence>
<dbReference type="EMBL" id="PZQS01000003">
    <property type="protein sequence ID" value="PVD34224.1"/>
    <property type="molecule type" value="Genomic_DNA"/>
</dbReference>
<dbReference type="InterPro" id="IPR022591">
    <property type="entry name" value="TAF1_HAT_dom"/>
</dbReference>
<sequence>MKSAGNCNKEPLRCPLLLCKVHTQLLELMMNTPRKDMNHNQDESLHVTGKDEHNTKDSHTAFQMLTGFMFGNIDEKEKLVEDVLDKDSKHHLASLSHLDELHSLVKNIVKDEHEKPSVEESTVTDVGSKPSAVNCSNIRQEVEEELPAQENQSSINQTPVVMGENLEPENEKSSKLMSSQSLPTLMTGKFQPVCKADPPSENDANKARWKAPLASNLPPELASIDVTNICPEFRPDKVLRFSRLFKPSHKPNLWRKHRKVKCIKTVNGRDNVESRECKGKSEGEGLLAENAGNIIEDNERGSVNKIVKDICENNFERTQTEEFMTHEELNFYLKLDKGRLATTKECVPDNEDLQIKPGKVRMSNLNQDNNDNEGHILKVAPWRYGPAQLWYDRMEVDETGEDFNYGFKLISEEEKDAQTSDVPSAQKIPVTLDDDAYLMVNQVHWEDDIIWDGDAAKQRVLQSYKSRAELAGWVPSNTIRTAAQFLQLLNITSNSSDISDRQDTDWYSIFPIENEALIYHKWENDIIWDAQVSDLLVIKPPIMTLDPNDHNLILEIPKDFDPKETKNRKLLYMVVLFKQEIRQSKILLSKAGIIKDEEEKVEAPSAVKTKDQFNLSNDEHYNPKIMDTALQPSIGSSLIQHSAPASELFHPFFPTFMGPTKLRSFHRQPLKKYSHGTMAETTPQPVRSLRKIIARKAKMREQEKQAFGGGEIFFMRTPQDLTGMDGDLILAEYSEEFPPILNQVGMASKIKNYYKRTPGKDTNSPIFKYGELAYAYTSPFLGSLAPGCCLQAIENNLFRAPIYEHDMPRTDFLIIRTRQHYYIREVNTIYCVGQECPLYEVPGPNSKRAISFVRDFQQAFIYRLFWKSKDNPRRIKMEEIKKAFPSHSENSIRKRLKLCADFQRTGMHSNWWVLKKDFRLPSEEEILAMVSPEQCCAWYSMITAEQRLKDAGYGEKSLFALEEDNEEETQTKLDDEVRAAPWNTTRAFIAAMKGKCLLQLDGVADPTGCGEGFSFVKMPNNKPTTKEGTRELLHKRTLVGTDADLRRLSFRNAKELLRKFGVPESDIRKLGRWETVEVVRTLSTEQAKQDQDNSEWKFARGNRHSAAEHTERYKRNCQRIFDLQNRILASAEALSTDEEFTSDEESDFEEMGKNIESMLDNKKTISELTLEKEEAERLELQRMMRGDNKEKESDQKASSLSDTLNLSISLTQEGRKLKITRTFLNETGKPYTRSEIIRSPGVISAYLRIRQTKDPSFIKQFVTMDEETKLEMRKERRRLQEQLRRIKRNQQKPEGLPPVNKPKKKKESASLSKMKCGACGAVGHMRTNKECPLYVTGEEALVPGATMGENTDEEAGMQVADEELINVEGTKIILSKAVFDRAKSVQQKSLVLRLPKVIKETKKKRQTGSTLQSDYAKRPKLTTRCRADPLVTLSSMFETILNEMRILPNTQLFLHPVNPKNVPDYYTIVQKPMDLQTMRENNRKMKYQTRELFLNDLNQIFENSKIYNGWAHLLTVAAQSMLDRCLQRFAEREHKFMRLEKAINPLLDDNDQVALSYMFEIIIGKMKAVENSWPFHQPVSKKNLKDYCSIIKKPMDLATLLKNVQDNKYNTREQFMKDVQLLYTNSLSYNGPDSSFTQTAKRMIEVCHDSLSENEEYFAQLEADIVASKEAALDGLDSESVMTETSLHLEDSLVGGGSESGDSYLDDNTIAKDDLTSLSLQPQVFHQPQEASSDSEIIDVEGDSSDELASKMTCIPSRKRRFSQVETDIDVCQVPDDIYTPYDIVEDRDHTDAVAEDDRHDDILGK</sequence>
<evidence type="ECO:0000256" key="2">
    <source>
        <dbReference type="ARBA" id="ARBA00009064"/>
    </source>
</evidence>
<feature type="domain" description="Bromo" evidence="10">
    <location>
        <begin position="1567"/>
        <end position="1637"/>
    </location>
</feature>
<reference evidence="11 12" key="1">
    <citation type="submission" date="2018-04" db="EMBL/GenBank/DDBJ databases">
        <title>The genome of golden apple snail Pomacea canaliculata provides insight into stress tolerance and invasive adaptation.</title>
        <authorList>
            <person name="Liu C."/>
            <person name="Liu B."/>
            <person name="Ren Y."/>
            <person name="Zhang Y."/>
            <person name="Wang H."/>
            <person name="Li S."/>
            <person name="Jiang F."/>
            <person name="Yin L."/>
            <person name="Zhang G."/>
            <person name="Qian W."/>
            <person name="Fan W."/>
        </authorList>
    </citation>
    <scope>NUCLEOTIDE SEQUENCE [LARGE SCALE GENOMIC DNA]</scope>
    <source>
        <strain evidence="11">SZHN2017</strain>
        <tissue evidence="11">Muscle</tissue>
    </source>
</reference>
<feature type="compositionally biased region" description="Basic and acidic residues" evidence="9">
    <location>
        <begin position="1183"/>
        <end position="1195"/>
    </location>
</feature>
<evidence type="ECO:0000313" key="11">
    <source>
        <dbReference type="EMBL" id="PVD34224.1"/>
    </source>
</evidence>
<dbReference type="Proteomes" id="UP000245119">
    <property type="component" value="Linkage Group LG3"/>
</dbReference>
<evidence type="ECO:0000256" key="8">
    <source>
        <dbReference type="PROSITE-ProRule" id="PRU00035"/>
    </source>
</evidence>
<dbReference type="PROSITE" id="PS00633">
    <property type="entry name" value="BROMODOMAIN_1"/>
    <property type="match status" value="1"/>
</dbReference>
<keyword evidence="12" id="KW-1185">Reference proteome</keyword>
<dbReference type="OrthoDB" id="5752at2759"/>
<feature type="region of interest" description="Disordered" evidence="9">
    <location>
        <begin position="1284"/>
        <end position="1310"/>
    </location>
</feature>